<protein>
    <recommendedName>
        <fullName evidence="1">RNase H type-1 domain-containing protein</fullName>
    </recommendedName>
</protein>
<evidence type="ECO:0000259" key="1">
    <source>
        <dbReference type="Pfam" id="PF13456"/>
    </source>
</evidence>
<dbReference type="Pfam" id="PF13456">
    <property type="entry name" value="RVT_3"/>
    <property type="match status" value="1"/>
</dbReference>
<proteinExistence type="predicted"/>
<dbReference type="AlphaFoldDB" id="A0A5C7HM48"/>
<dbReference type="GO" id="GO:0003676">
    <property type="term" value="F:nucleic acid binding"/>
    <property type="evidence" value="ECO:0007669"/>
    <property type="project" value="InterPro"/>
</dbReference>
<sequence length="228" mass="24871">MYVSSLLSVEDLCSFCMTAWSIWNNINFLFNNGKGKPPELVYSGAMSLLSKFQKSKIAFSSQRASVASRCSPDWLAPPPGRFKLNTVVANRKNGMTIGVGAAIRDDKGLVLAARSNQLPGILNVENGELIALRECLLLAHFYNLKVDYAEVISPSVVSIFNDSIPLVGESKFLMNDIKALFLDVGIIKCSAVSKSGNSLAFKLALSAFSSFREQLWLDNSSPICAYTL</sequence>
<organism evidence="2 3">
    <name type="scientific">Acer yangbiense</name>
    <dbReference type="NCBI Taxonomy" id="1000413"/>
    <lineage>
        <taxon>Eukaryota</taxon>
        <taxon>Viridiplantae</taxon>
        <taxon>Streptophyta</taxon>
        <taxon>Embryophyta</taxon>
        <taxon>Tracheophyta</taxon>
        <taxon>Spermatophyta</taxon>
        <taxon>Magnoliopsida</taxon>
        <taxon>eudicotyledons</taxon>
        <taxon>Gunneridae</taxon>
        <taxon>Pentapetalae</taxon>
        <taxon>rosids</taxon>
        <taxon>malvids</taxon>
        <taxon>Sapindales</taxon>
        <taxon>Sapindaceae</taxon>
        <taxon>Hippocastanoideae</taxon>
        <taxon>Acereae</taxon>
        <taxon>Acer</taxon>
    </lineage>
</organism>
<evidence type="ECO:0000313" key="2">
    <source>
        <dbReference type="EMBL" id="TXG57422.1"/>
    </source>
</evidence>
<dbReference type="GO" id="GO:0004523">
    <property type="term" value="F:RNA-DNA hybrid ribonuclease activity"/>
    <property type="evidence" value="ECO:0007669"/>
    <property type="project" value="InterPro"/>
</dbReference>
<dbReference type="OrthoDB" id="1906820at2759"/>
<dbReference type="InterPro" id="IPR002156">
    <property type="entry name" value="RNaseH_domain"/>
</dbReference>
<name>A0A5C7HM48_9ROSI</name>
<dbReference type="EMBL" id="VAHF01000008">
    <property type="protein sequence ID" value="TXG57422.1"/>
    <property type="molecule type" value="Genomic_DNA"/>
</dbReference>
<feature type="domain" description="RNase H type-1" evidence="1">
    <location>
        <begin position="93"/>
        <end position="205"/>
    </location>
</feature>
<dbReference type="PANTHER" id="PTHR47074:SF11">
    <property type="entry name" value="REVERSE TRANSCRIPTASE-LIKE PROTEIN"/>
    <property type="match status" value="1"/>
</dbReference>
<dbReference type="CDD" id="cd06222">
    <property type="entry name" value="RNase_H_like"/>
    <property type="match status" value="1"/>
</dbReference>
<dbReference type="Proteomes" id="UP000323000">
    <property type="component" value="Chromosome 8"/>
</dbReference>
<keyword evidence="3" id="KW-1185">Reference proteome</keyword>
<accession>A0A5C7HM48</accession>
<reference evidence="3" key="1">
    <citation type="journal article" date="2019" name="Gigascience">
        <title>De novo genome assembly of the endangered Acer yangbiense, a plant species with extremely small populations endemic to Yunnan Province, China.</title>
        <authorList>
            <person name="Yang J."/>
            <person name="Wariss H.M."/>
            <person name="Tao L."/>
            <person name="Zhang R."/>
            <person name="Yun Q."/>
            <person name="Hollingsworth P."/>
            <person name="Dao Z."/>
            <person name="Luo G."/>
            <person name="Guo H."/>
            <person name="Ma Y."/>
            <person name="Sun W."/>
        </authorList>
    </citation>
    <scope>NUCLEOTIDE SEQUENCE [LARGE SCALE GENOMIC DNA]</scope>
    <source>
        <strain evidence="3">cv. Malutang</strain>
    </source>
</reference>
<comment type="caution">
    <text evidence="2">The sequence shown here is derived from an EMBL/GenBank/DDBJ whole genome shotgun (WGS) entry which is preliminary data.</text>
</comment>
<gene>
    <name evidence="2" type="ORF">EZV62_018735</name>
</gene>
<evidence type="ECO:0000313" key="3">
    <source>
        <dbReference type="Proteomes" id="UP000323000"/>
    </source>
</evidence>
<dbReference type="InterPro" id="IPR052929">
    <property type="entry name" value="RNase_H-like_EbsB-rel"/>
</dbReference>
<dbReference type="PANTHER" id="PTHR47074">
    <property type="entry name" value="BNAC02G40300D PROTEIN"/>
    <property type="match status" value="1"/>
</dbReference>
<dbReference type="InterPro" id="IPR044730">
    <property type="entry name" value="RNase_H-like_dom_plant"/>
</dbReference>